<dbReference type="Proteomes" id="UP000658390">
    <property type="component" value="Unassembled WGS sequence"/>
</dbReference>
<proteinExistence type="predicted"/>
<sequence>MTHTHDHEQTLEHTEELLRCAIATAYASADNLQGLNRDVALAVVHLIHQVKAFVDKLMAR</sequence>
<dbReference type="RefSeq" id="WP_198822598.1">
    <property type="nucleotide sequence ID" value="NZ_JAEKCZ010000017.1"/>
</dbReference>
<protein>
    <recommendedName>
        <fullName evidence="3">DUF3077 domain-containing protein</fullName>
    </recommendedName>
</protein>
<accession>A0A8I1FPQ2</accession>
<name>A0A8I1FPQ2_9PSED</name>
<gene>
    <name evidence="1" type="ORF">JFT45_17980</name>
</gene>
<evidence type="ECO:0008006" key="3">
    <source>
        <dbReference type="Google" id="ProtNLM"/>
    </source>
</evidence>
<organism evidence="1 2">
    <name type="scientific">Pseudomonas psychrophila</name>
    <dbReference type="NCBI Taxonomy" id="122355"/>
    <lineage>
        <taxon>Bacteria</taxon>
        <taxon>Pseudomonadati</taxon>
        <taxon>Pseudomonadota</taxon>
        <taxon>Gammaproteobacteria</taxon>
        <taxon>Pseudomonadales</taxon>
        <taxon>Pseudomonadaceae</taxon>
        <taxon>Pseudomonas</taxon>
    </lineage>
</organism>
<evidence type="ECO:0000313" key="2">
    <source>
        <dbReference type="Proteomes" id="UP000658390"/>
    </source>
</evidence>
<dbReference type="Pfam" id="PF19619">
    <property type="entry name" value="DUF6124"/>
    <property type="match status" value="1"/>
</dbReference>
<evidence type="ECO:0000313" key="1">
    <source>
        <dbReference type="EMBL" id="MBJ2258397.1"/>
    </source>
</evidence>
<dbReference type="AlphaFoldDB" id="A0A8I1FPQ2"/>
<dbReference type="EMBL" id="JAEKCZ010000017">
    <property type="protein sequence ID" value="MBJ2258397.1"/>
    <property type="molecule type" value="Genomic_DNA"/>
</dbReference>
<comment type="caution">
    <text evidence="1">The sequence shown here is derived from an EMBL/GenBank/DDBJ whole genome shotgun (WGS) entry which is preliminary data.</text>
</comment>
<reference evidence="1" key="1">
    <citation type="submission" date="2020-12" db="EMBL/GenBank/DDBJ databases">
        <title>Antibiotic resistance and phylogeny of Pseudomonas spp. isolated over three decades from chicken meat in the Norwegian food chain.</title>
        <authorList>
            <person name="Moen B."/>
        </authorList>
    </citation>
    <scope>NUCLEOTIDE SEQUENCE</scope>
    <source>
        <strain evidence="1">MF6762</strain>
    </source>
</reference>